<dbReference type="OrthoDB" id="10029953at2759"/>
<evidence type="ECO:0000256" key="5">
    <source>
        <dbReference type="SAM" id="SignalP"/>
    </source>
</evidence>
<keyword evidence="3" id="KW-0646">Protease inhibitor</keyword>
<proteinExistence type="predicted"/>
<evidence type="ECO:0000256" key="3">
    <source>
        <dbReference type="ARBA" id="ARBA00022690"/>
    </source>
</evidence>
<dbReference type="Pfam" id="PF07648">
    <property type="entry name" value="Kazal_2"/>
    <property type="match status" value="1"/>
</dbReference>
<dbReference type="GO" id="GO:0005576">
    <property type="term" value="C:extracellular region"/>
    <property type="evidence" value="ECO:0007669"/>
    <property type="project" value="UniProtKB-SubCell"/>
</dbReference>
<evidence type="ECO:0000256" key="4">
    <source>
        <dbReference type="ARBA" id="ARBA00023157"/>
    </source>
</evidence>
<gene>
    <name evidence="7" type="ORF">DGAL_LOCUS15231</name>
</gene>
<dbReference type="PANTHER" id="PTHR21312:SF28">
    <property type="entry name" value="OVOINHIBITOR-RELATED"/>
    <property type="match status" value="1"/>
</dbReference>
<evidence type="ECO:0000259" key="6">
    <source>
        <dbReference type="PROSITE" id="PS51465"/>
    </source>
</evidence>
<feature type="domain" description="Kazal-like" evidence="6">
    <location>
        <begin position="91"/>
        <end position="147"/>
    </location>
</feature>
<keyword evidence="5" id="KW-0732">Signal</keyword>
<name>A0A8J2S6L5_9CRUS</name>
<keyword evidence="2" id="KW-0964">Secreted</keyword>
<comment type="caution">
    <text evidence="7">The sequence shown here is derived from an EMBL/GenBank/DDBJ whole genome shotgun (WGS) entry which is preliminary data.</text>
</comment>
<evidence type="ECO:0000256" key="1">
    <source>
        <dbReference type="ARBA" id="ARBA00004613"/>
    </source>
</evidence>
<evidence type="ECO:0000256" key="2">
    <source>
        <dbReference type="ARBA" id="ARBA00022525"/>
    </source>
</evidence>
<feature type="chain" id="PRO_5035233287" description="Kazal-like domain-containing protein" evidence="5">
    <location>
        <begin position="26"/>
        <end position="147"/>
    </location>
</feature>
<feature type="signal peptide" evidence="5">
    <location>
        <begin position="1"/>
        <end position="25"/>
    </location>
</feature>
<dbReference type="PANTHER" id="PTHR21312">
    <property type="entry name" value="SERINE PROTEASE INHIBITOR"/>
    <property type="match status" value="1"/>
</dbReference>
<dbReference type="InterPro" id="IPR036058">
    <property type="entry name" value="Kazal_dom_sf"/>
</dbReference>
<comment type="subcellular location">
    <subcellularLocation>
        <location evidence="1">Secreted</location>
    </subcellularLocation>
</comment>
<organism evidence="7 8">
    <name type="scientific">Daphnia galeata</name>
    <dbReference type="NCBI Taxonomy" id="27404"/>
    <lineage>
        <taxon>Eukaryota</taxon>
        <taxon>Metazoa</taxon>
        <taxon>Ecdysozoa</taxon>
        <taxon>Arthropoda</taxon>
        <taxon>Crustacea</taxon>
        <taxon>Branchiopoda</taxon>
        <taxon>Diplostraca</taxon>
        <taxon>Cladocera</taxon>
        <taxon>Anomopoda</taxon>
        <taxon>Daphniidae</taxon>
        <taxon>Daphnia</taxon>
    </lineage>
</organism>
<dbReference type="Proteomes" id="UP000789390">
    <property type="component" value="Unassembled WGS sequence"/>
</dbReference>
<dbReference type="GO" id="GO:0030414">
    <property type="term" value="F:peptidase inhibitor activity"/>
    <property type="evidence" value="ECO:0007669"/>
    <property type="project" value="UniProtKB-KW"/>
</dbReference>
<keyword evidence="8" id="KW-1185">Reference proteome</keyword>
<dbReference type="InterPro" id="IPR002350">
    <property type="entry name" value="Kazal_dom"/>
</dbReference>
<feature type="domain" description="Kazal-like" evidence="6">
    <location>
        <begin position="23"/>
        <end position="82"/>
    </location>
</feature>
<dbReference type="AlphaFoldDB" id="A0A8J2S6L5"/>
<dbReference type="Pfam" id="PF00050">
    <property type="entry name" value="Kazal_1"/>
    <property type="match status" value="1"/>
</dbReference>
<protein>
    <recommendedName>
        <fullName evidence="6">Kazal-like domain-containing protein</fullName>
    </recommendedName>
</protein>
<sequence>MSPISVVLLVPFTLLFLSHKPGVYGAPGCNVICTLEFNPICGSDGKTYDNLCLLNAKNQCEETDGHGNGVAISVVHDGLCKSSGNDCTSYEDTPIVCGCPCAIRCSNVYTPLCGTDGKTYRNPCQLAVANSCVEYPVRKCYDGECRS</sequence>
<dbReference type="Gene3D" id="3.30.60.30">
    <property type="match status" value="2"/>
</dbReference>
<evidence type="ECO:0000313" key="8">
    <source>
        <dbReference type="Proteomes" id="UP000789390"/>
    </source>
</evidence>
<reference evidence="7" key="1">
    <citation type="submission" date="2021-11" db="EMBL/GenBank/DDBJ databases">
        <authorList>
            <person name="Schell T."/>
        </authorList>
    </citation>
    <scope>NUCLEOTIDE SEQUENCE</scope>
    <source>
        <strain evidence="7">M5</strain>
    </source>
</reference>
<dbReference type="EMBL" id="CAKKLH010000314">
    <property type="protein sequence ID" value="CAH0111583.1"/>
    <property type="molecule type" value="Genomic_DNA"/>
</dbReference>
<evidence type="ECO:0000313" key="7">
    <source>
        <dbReference type="EMBL" id="CAH0111583.1"/>
    </source>
</evidence>
<dbReference type="PROSITE" id="PS51465">
    <property type="entry name" value="KAZAL_2"/>
    <property type="match status" value="2"/>
</dbReference>
<dbReference type="SMART" id="SM00280">
    <property type="entry name" value="KAZAL"/>
    <property type="match status" value="2"/>
</dbReference>
<keyword evidence="4" id="KW-1015">Disulfide bond</keyword>
<accession>A0A8J2S6L5</accession>
<dbReference type="SUPFAM" id="SSF100895">
    <property type="entry name" value="Kazal-type serine protease inhibitors"/>
    <property type="match status" value="2"/>
</dbReference>